<evidence type="ECO:0000313" key="3">
    <source>
        <dbReference type="Proteomes" id="UP001158049"/>
    </source>
</evidence>
<protein>
    <submittedName>
        <fullName evidence="2">Type IV pilus assembly protein PilP</fullName>
    </submittedName>
</protein>
<dbReference type="EMBL" id="FXUL01000003">
    <property type="protein sequence ID" value="SMP53075.1"/>
    <property type="molecule type" value="Genomic_DNA"/>
</dbReference>
<organism evidence="2 3">
    <name type="scientific">Noviherbaspirillum suwonense</name>
    <dbReference type="NCBI Taxonomy" id="1224511"/>
    <lineage>
        <taxon>Bacteria</taxon>
        <taxon>Pseudomonadati</taxon>
        <taxon>Pseudomonadota</taxon>
        <taxon>Betaproteobacteria</taxon>
        <taxon>Burkholderiales</taxon>
        <taxon>Oxalobacteraceae</taxon>
        <taxon>Noviherbaspirillum</taxon>
    </lineage>
</organism>
<dbReference type="PROSITE" id="PS51257">
    <property type="entry name" value="PROKAR_LIPOPROTEIN"/>
    <property type="match status" value="1"/>
</dbReference>
<evidence type="ECO:0000313" key="2">
    <source>
        <dbReference type="EMBL" id="SMP53075.1"/>
    </source>
</evidence>
<dbReference type="Proteomes" id="UP001158049">
    <property type="component" value="Unassembled WGS sequence"/>
</dbReference>
<reference evidence="2 3" key="1">
    <citation type="submission" date="2017-05" db="EMBL/GenBank/DDBJ databases">
        <authorList>
            <person name="Varghese N."/>
            <person name="Submissions S."/>
        </authorList>
    </citation>
    <scope>NUCLEOTIDE SEQUENCE [LARGE SCALE GENOMIC DNA]</scope>
    <source>
        <strain evidence="2 3">DSM 26001</strain>
    </source>
</reference>
<dbReference type="PIRSF" id="PIRSF016481">
    <property type="entry name" value="Pilus_assembly_PilP"/>
    <property type="match status" value="1"/>
</dbReference>
<keyword evidence="3" id="KW-1185">Reference proteome</keyword>
<name>A0ABY1Q0I1_9BURK</name>
<gene>
    <name evidence="2" type="ORF">SAMN06295970_103238</name>
</gene>
<feature type="chain" id="PRO_5045817187" evidence="1">
    <location>
        <begin position="21"/>
        <end position="179"/>
    </location>
</feature>
<dbReference type="Pfam" id="PF04351">
    <property type="entry name" value="PilP"/>
    <property type="match status" value="1"/>
</dbReference>
<sequence length="179" mass="19711">MSPSRIARASLCAMLPALLAACGDGGIPEVKQWMDETRRQTKVVVPKLTEPKKFTPFTYAGKSAADPYSPAKFVNATAAPSGTGNRFQPNTDRRREPLETFPLDNLKMVGTLRKQGASFALVQAEHTLFQAKVGNYIGQNFGQITKITDSEVELKEIVQDAAGEWVERTAKLELQEIKK</sequence>
<dbReference type="InterPro" id="IPR007446">
    <property type="entry name" value="PilP"/>
</dbReference>
<comment type="caution">
    <text evidence="2">The sequence shown here is derived from an EMBL/GenBank/DDBJ whole genome shotgun (WGS) entry which is preliminary data.</text>
</comment>
<evidence type="ECO:0000256" key="1">
    <source>
        <dbReference type="SAM" id="SignalP"/>
    </source>
</evidence>
<dbReference type="Gene3D" id="2.30.30.830">
    <property type="match status" value="1"/>
</dbReference>
<keyword evidence="1" id="KW-0732">Signal</keyword>
<accession>A0ABY1Q0I1</accession>
<feature type="signal peptide" evidence="1">
    <location>
        <begin position="1"/>
        <end position="20"/>
    </location>
</feature>
<proteinExistence type="predicted"/>